<dbReference type="Proteomes" id="UP001172457">
    <property type="component" value="Chromosome 6"/>
</dbReference>
<reference evidence="1" key="1">
    <citation type="submission" date="2023-03" db="EMBL/GenBank/DDBJ databases">
        <title>Chromosome-scale reference genome and RAD-based genetic map of yellow starthistle (Centaurea solstitialis) reveal putative structural variation and QTLs associated with invader traits.</title>
        <authorList>
            <person name="Reatini B."/>
            <person name="Cang F.A."/>
            <person name="Jiang Q."/>
            <person name="Mckibben M.T.W."/>
            <person name="Barker M.S."/>
            <person name="Rieseberg L.H."/>
            <person name="Dlugosch K.M."/>
        </authorList>
    </citation>
    <scope>NUCLEOTIDE SEQUENCE</scope>
    <source>
        <strain evidence="1">CAN-66</strain>
        <tissue evidence="1">Leaf</tissue>
    </source>
</reference>
<dbReference type="EMBL" id="JARYMX010000006">
    <property type="protein sequence ID" value="KAJ9546191.1"/>
    <property type="molecule type" value="Genomic_DNA"/>
</dbReference>
<dbReference type="InterPro" id="IPR053234">
    <property type="entry name" value="RPM1_Interactor"/>
</dbReference>
<organism evidence="1 2">
    <name type="scientific">Centaurea solstitialis</name>
    <name type="common">yellow star-thistle</name>
    <dbReference type="NCBI Taxonomy" id="347529"/>
    <lineage>
        <taxon>Eukaryota</taxon>
        <taxon>Viridiplantae</taxon>
        <taxon>Streptophyta</taxon>
        <taxon>Embryophyta</taxon>
        <taxon>Tracheophyta</taxon>
        <taxon>Spermatophyta</taxon>
        <taxon>Magnoliopsida</taxon>
        <taxon>eudicotyledons</taxon>
        <taxon>Gunneridae</taxon>
        <taxon>Pentapetalae</taxon>
        <taxon>asterids</taxon>
        <taxon>campanulids</taxon>
        <taxon>Asterales</taxon>
        <taxon>Asteraceae</taxon>
        <taxon>Carduoideae</taxon>
        <taxon>Cardueae</taxon>
        <taxon>Centaureinae</taxon>
        <taxon>Centaurea</taxon>
    </lineage>
</organism>
<dbReference type="PANTHER" id="PTHR33443">
    <property type="entry name" value="ZGC:112980"/>
    <property type="match status" value="1"/>
</dbReference>
<gene>
    <name evidence="1" type="ORF">OSB04_025898</name>
</gene>
<evidence type="ECO:0000313" key="1">
    <source>
        <dbReference type="EMBL" id="KAJ9546191.1"/>
    </source>
</evidence>
<dbReference type="AlphaFoldDB" id="A0AA38T0I2"/>
<proteinExistence type="predicted"/>
<sequence>MAPVRKLDSPPGFCTPKRNKKASFDHLVVDDDDVIDDDTPLRPIFCLKRRSAIKEFDDKEDCFILDFNPEEDSFDLSKIEKGVQNSLQDSPDVCLVAEKGQVACRDYPHSRHLCVKNPFEKTPHESYCKLCYCYVCDIAAPCKSWDGVGGHCHALDTEGWKYVRNCAKKGATS</sequence>
<dbReference type="PANTHER" id="PTHR33443:SF30">
    <property type="entry name" value="SARCOSINE DEHYDROGENASE-2C PROTEIN"/>
    <property type="match status" value="1"/>
</dbReference>
<comment type="caution">
    <text evidence="1">The sequence shown here is derived from an EMBL/GenBank/DDBJ whole genome shotgun (WGS) entry which is preliminary data.</text>
</comment>
<evidence type="ECO:0008006" key="3">
    <source>
        <dbReference type="Google" id="ProtNLM"/>
    </source>
</evidence>
<keyword evidence="2" id="KW-1185">Reference proteome</keyword>
<evidence type="ECO:0000313" key="2">
    <source>
        <dbReference type="Proteomes" id="UP001172457"/>
    </source>
</evidence>
<name>A0AA38T0I2_9ASTR</name>
<accession>A0AA38T0I2</accession>
<protein>
    <recommendedName>
        <fullName evidence="3">RPM1 interacting protein 13</fullName>
    </recommendedName>
</protein>